<keyword evidence="5" id="KW-0378">Hydrolase</keyword>
<dbReference type="GO" id="GO:0031640">
    <property type="term" value="P:killing of cells of another organism"/>
    <property type="evidence" value="ECO:0007669"/>
    <property type="project" value="UniProtKB-KW"/>
</dbReference>
<dbReference type="Gene3D" id="1.10.530.10">
    <property type="match status" value="1"/>
</dbReference>
<dbReference type="EMBL" id="OD567862">
    <property type="protein sequence ID" value="CAD7446248.1"/>
    <property type="molecule type" value="Genomic_DNA"/>
</dbReference>
<evidence type="ECO:0000256" key="1">
    <source>
        <dbReference type="ARBA" id="ARBA00000632"/>
    </source>
</evidence>
<dbReference type="SUPFAM" id="SSF53955">
    <property type="entry name" value="Lysozyme-like"/>
    <property type="match status" value="1"/>
</dbReference>
<dbReference type="PROSITE" id="PS51909">
    <property type="entry name" value="LYSOZYME_I"/>
    <property type="match status" value="1"/>
</dbReference>
<evidence type="ECO:0000256" key="4">
    <source>
        <dbReference type="ARBA" id="ARBA00022638"/>
    </source>
</evidence>
<feature type="disulfide bond" evidence="9">
    <location>
        <begin position="16"/>
        <end position="100"/>
    </location>
</feature>
<keyword evidence="8" id="KW-0326">Glycosidase</keyword>
<dbReference type="GO" id="GO:0042742">
    <property type="term" value="P:defense response to bacterium"/>
    <property type="evidence" value="ECO:0007669"/>
    <property type="project" value="UniProtKB-KW"/>
</dbReference>
<evidence type="ECO:0000256" key="7">
    <source>
        <dbReference type="ARBA" id="ARBA00023157"/>
    </source>
</evidence>
<comment type="catalytic activity">
    <reaction evidence="1">
        <text>Hydrolysis of (1-&gt;4)-beta-linkages between N-acetylmuramic acid and N-acetyl-D-glucosamine residues in a peptidoglycan and between N-acetyl-D-glucosamine residues in chitodextrins.</text>
        <dbReference type="EC" id="3.2.1.17"/>
    </reaction>
</comment>
<evidence type="ECO:0000256" key="3">
    <source>
        <dbReference type="ARBA" id="ARBA00022529"/>
    </source>
</evidence>
<dbReference type="InterPro" id="IPR023346">
    <property type="entry name" value="Lysozyme-like_dom_sf"/>
</dbReference>
<protein>
    <recommendedName>
        <fullName evidence="2">lysozyme</fullName>
        <ecNumber evidence="2">3.2.1.17</ecNumber>
    </recommendedName>
</protein>
<name>A0A7R9F5M1_9NEOP</name>
<evidence type="ECO:0000256" key="9">
    <source>
        <dbReference type="PIRSR" id="PIRSR608597-3"/>
    </source>
</evidence>
<keyword evidence="7 9" id="KW-1015">Disulfide bond</keyword>
<sequence length="220" mass="24884">MLTDAAVFISNLSPACVRCLCEAATECNNTFACIKGYCGPFYISKVYWIEAGRPVLDEDDPERTRAYEDCATDITCAARILEAYMVKYGRDCNGDNVTNCDDYARIHYHGGTKCESPLDENTFSRRYSRCRPEQSEAVFHLTIAIISISSPKLMPMIDSIINHSMKQMEYPMKGHYDGSTENLIHQLQCNYCIAEYVGLTTGTLRQQMNARLILPVRAIR</sequence>
<reference evidence="10" key="1">
    <citation type="submission" date="2020-11" db="EMBL/GenBank/DDBJ databases">
        <authorList>
            <person name="Tran Van P."/>
        </authorList>
    </citation>
    <scope>NUCLEOTIDE SEQUENCE</scope>
</reference>
<proteinExistence type="predicted"/>
<dbReference type="PANTHER" id="PTHR11195:SF13">
    <property type="entry name" value="INVERTEBRATE-TYPE LYSOZYME 2-RELATED"/>
    <property type="match status" value="1"/>
</dbReference>
<organism evidence="10">
    <name type="scientific">Timema bartmani</name>
    <dbReference type="NCBI Taxonomy" id="61472"/>
    <lineage>
        <taxon>Eukaryota</taxon>
        <taxon>Metazoa</taxon>
        <taxon>Ecdysozoa</taxon>
        <taxon>Arthropoda</taxon>
        <taxon>Hexapoda</taxon>
        <taxon>Insecta</taxon>
        <taxon>Pterygota</taxon>
        <taxon>Neoptera</taxon>
        <taxon>Polyneoptera</taxon>
        <taxon>Phasmatodea</taxon>
        <taxon>Timematodea</taxon>
        <taxon>Timematoidea</taxon>
        <taxon>Timematidae</taxon>
        <taxon>Timema</taxon>
    </lineage>
</organism>
<feature type="disulfide bond" evidence="9">
    <location>
        <begin position="70"/>
        <end position="76"/>
    </location>
</feature>
<dbReference type="FunFam" id="1.10.530.10:FF:000019">
    <property type="entry name" value="lysozyme"/>
    <property type="match status" value="1"/>
</dbReference>
<keyword evidence="6" id="KW-0044">Antibiotic</keyword>
<evidence type="ECO:0000256" key="8">
    <source>
        <dbReference type="ARBA" id="ARBA00023295"/>
    </source>
</evidence>
<dbReference type="InterPro" id="IPR008597">
    <property type="entry name" value="Invert_lysozyme"/>
</dbReference>
<dbReference type="CDD" id="cd16890">
    <property type="entry name" value="lyz_i"/>
    <property type="match status" value="1"/>
</dbReference>
<dbReference type="PANTHER" id="PTHR11195">
    <property type="entry name" value="DESTABILASE-RELATED"/>
    <property type="match status" value="1"/>
</dbReference>
<dbReference type="EC" id="3.2.1.17" evidence="2"/>
<keyword evidence="3" id="KW-0929">Antimicrobial</keyword>
<gene>
    <name evidence="10" type="ORF">TBIB3V08_LOCUS8582</name>
</gene>
<dbReference type="Pfam" id="PF05497">
    <property type="entry name" value="Destabilase"/>
    <property type="match status" value="1"/>
</dbReference>
<evidence type="ECO:0000256" key="5">
    <source>
        <dbReference type="ARBA" id="ARBA00022801"/>
    </source>
</evidence>
<evidence type="ECO:0000256" key="2">
    <source>
        <dbReference type="ARBA" id="ARBA00012732"/>
    </source>
</evidence>
<evidence type="ECO:0000256" key="6">
    <source>
        <dbReference type="ARBA" id="ARBA00023022"/>
    </source>
</evidence>
<dbReference type="AlphaFoldDB" id="A0A7R9F5M1"/>
<dbReference type="GO" id="GO:0003796">
    <property type="term" value="F:lysozyme activity"/>
    <property type="evidence" value="ECO:0007669"/>
    <property type="project" value="UniProtKB-EC"/>
</dbReference>
<evidence type="ECO:0000313" key="10">
    <source>
        <dbReference type="EMBL" id="CAD7446248.1"/>
    </source>
</evidence>
<accession>A0A7R9F5M1</accession>
<keyword evidence="4" id="KW-0081">Bacteriolytic enzyme</keyword>
<feature type="disulfide bond" evidence="9">
    <location>
        <begin position="21"/>
        <end position="27"/>
    </location>
</feature>